<evidence type="ECO:0000259" key="3">
    <source>
        <dbReference type="Pfam" id="PF05193"/>
    </source>
</evidence>
<organism evidence="4">
    <name type="scientific">freshwater metagenome</name>
    <dbReference type="NCBI Taxonomy" id="449393"/>
    <lineage>
        <taxon>unclassified sequences</taxon>
        <taxon>metagenomes</taxon>
        <taxon>ecological metagenomes</taxon>
    </lineage>
</organism>
<accession>A0A6J7DWP3</accession>
<dbReference type="InterPro" id="IPR011249">
    <property type="entry name" value="Metalloenz_LuxS/M16"/>
</dbReference>
<feature type="domain" description="Peptidase M16 C-terminal" evidence="3">
    <location>
        <begin position="154"/>
        <end position="324"/>
    </location>
</feature>
<dbReference type="Pfam" id="PF05193">
    <property type="entry name" value="Peptidase_M16_C"/>
    <property type="match status" value="1"/>
</dbReference>
<gene>
    <name evidence="4" type="ORF">UFOPK3376_01075</name>
</gene>
<dbReference type="Pfam" id="PF00675">
    <property type="entry name" value="Peptidase_M16"/>
    <property type="match status" value="1"/>
</dbReference>
<comment type="similarity">
    <text evidence="1">Belongs to the peptidase M16 family.</text>
</comment>
<dbReference type="GO" id="GO:0046872">
    <property type="term" value="F:metal ion binding"/>
    <property type="evidence" value="ECO:0007669"/>
    <property type="project" value="InterPro"/>
</dbReference>
<dbReference type="GO" id="GO:0004222">
    <property type="term" value="F:metalloendopeptidase activity"/>
    <property type="evidence" value="ECO:0007669"/>
    <property type="project" value="InterPro"/>
</dbReference>
<dbReference type="PANTHER" id="PTHR11851:SF49">
    <property type="entry name" value="MITOCHONDRIAL-PROCESSING PEPTIDASE SUBUNIT ALPHA"/>
    <property type="match status" value="1"/>
</dbReference>
<name>A0A6J7DWP3_9ZZZZ</name>
<dbReference type="InterPro" id="IPR050361">
    <property type="entry name" value="MPP/UQCRC_Complex"/>
</dbReference>
<feature type="domain" description="Peptidase M16 N-terminal" evidence="2">
    <location>
        <begin position="1"/>
        <end position="146"/>
    </location>
</feature>
<evidence type="ECO:0000313" key="4">
    <source>
        <dbReference type="EMBL" id="CAB4875077.1"/>
    </source>
</evidence>
<dbReference type="PANTHER" id="PTHR11851">
    <property type="entry name" value="METALLOPROTEASE"/>
    <property type="match status" value="1"/>
</dbReference>
<dbReference type="InterPro" id="IPR011765">
    <property type="entry name" value="Pept_M16_N"/>
</dbReference>
<dbReference type="AlphaFoldDB" id="A0A6J7DWP3"/>
<evidence type="ECO:0000259" key="2">
    <source>
        <dbReference type="Pfam" id="PF00675"/>
    </source>
</evidence>
<dbReference type="InterPro" id="IPR001431">
    <property type="entry name" value="Pept_M16_Zn_BS"/>
</dbReference>
<dbReference type="PROSITE" id="PS00143">
    <property type="entry name" value="INSULINASE"/>
    <property type="match status" value="1"/>
</dbReference>
<dbReference type="EMBL" id="CAFBLP010000021">
    <property type="protein sequence ID" value="CAB4875077.1"/>
    <property type="molecule type" value="Genomic_DNA"/>
</dbReference>
<evidence type="ECO:0000256" key="1">
    <source>
        <dbReference type="ARBA" id="ARBA00007261"/>
    </source>
</evidence>
<dbReference type="SUPFAM" id="SSF63411">
    <property type="entry name" value="LuxS/MPP-like metallohydrolase"/>
    <property type="match status" value="2"/>
</dbReference>
<sequence>MATEHVPGALSIAAGAWVGVGARDEPEQLSGVSHFLEHLLFKGTATKSAREISQTVDRVGGDINAFTSKEYTAYYCRLPARHQALGISLLGEVLTTPTLRDDDIANERHVILEELAMDDDSPDDVAHRAFMRHLFPDHPLGRETAGSAETVELVTPDDVRSFFGAHYRAGSSVIAVAGPLDHDETLSQIEAAFSAMPAGDGRVRRTLSGNPTGGEIVEDDTEQVHLVLGMQSLRRDDDDREVLDVVNHVFGGGLSSRLFDEIRERRGLAYSVYSGVSSYADTGAFTIYAGTQPAHAAQVMGLIYEQLDLLVKDGITDDELDIAKGYLTGAFELGLEDTGSRMARTAGQLITLGKVRPVAEQVARWDAVQQADTRRVIERILNQPLTVVALGPIDASALPTR</sequence>
<proteinExistence type="inferred from homology"/>
<protein>
    <submittedName>
        <fullName evidence="4">Unannotated protein</fullName>
    </submittedName>
</protein>
<dbReference type="InterPro" id="IPR007863">
    <property type="entry name" value="Peptidase_M16_C"/>
</dbReference>
<dbReference type="GO" id="GO:0006508">
    <property type="term" value="P:proteolysis"/>
    <property type="evidence" value="ECO:0007669"/>
    <property type="project" value="InterPro"/>
</dbReference>
<reference evidence="4" key="1">
    <citation type="submission" date="2020-05" db="EMBL/GenBank/DDBJ databases">
        <authorList>
            <person name="Chiriac C."/>
            <person name="Salcher M."/>
            <person name="Ghai R."/>
            <person name="Kavagutti S V."/>
        </authorList>
    </citation>
    <scope>NUCLEOTIDE SEQUENCE</scope>
</reference>
<dbReference type="Gene3D" id="3.30.830.10">
    <property type="entry name" value="Metalloenzyme, LuxS/M16 peptidase-like"/>
    <property type="match status" value="2"/>
</dbReference>